<dbReference type="SMART" id="SM00448">
    <property type="entry name" value="REC"/>
    <property type="match status" value="1"/>
</dbReference>
<keyword evidence="2" id="KW-0597">Phosphoprotein</keyword>
<dbReference type="GO" id="GO:0009736">
    <property type="term" value="P:cytokinin-activated signaling pathway"/>
    <property type="evidence" value="ECO:0007669"/>
    <property type="project" value="InterPro"/>
</dbReference>
<gene>
    <name evidence="5" type="ORF">B296_00012897</name>
</gene>
<dbReference type="PANTHER" id="PTHR43874">
    <property type="entry name" value="TWO-COMPONENT RESPONSE REGULATOR"/>
    <property type="match status" value="1"/>
</dbReference>
<evidence type="ECO:0000313" key="5">
    <source>
        <dbReference type="EMBL" id="RRT81468.1"/>
    </source>
</evidence>
<sequence length="164" mass="18841">MGREKVEEEEDEGRRGGNQRGCGGDAGGHQFLDRSKVRILLCENDPKSSQEVLQLLYKCSYQGMALWSLPLHIRHTQAALLDPCFSIKAFDIIRFLFLLISFLVMSAQDEVSVVVKCLRLGAADYLVKPLCMNELLNLWTHMWRRGCMVVLDMSFLDIYYLRHV</sequence>
<evidence type="ECO:0000259" key="4">
    <source>
        <dbReference type="PROSITE" id="PS50110"/>
    </source>
</evidence>
<feature type="modified residue" description="4-aspartylphosphate" evidence="2">
    <location>
        <position position="82"/>
    </location>
</feature>
<proteinExistence type="predicted"/>
<feature type="compositionally biased region" description="Gly residues" evidence="3">
    <location>
        <begin position="16"/>
        <end position="27"/>
    </location>
</feature>
<dbReference type="AlphaFoldDB" id="A0A427AYX8"/>
<dbReference type="SUPFAM" id="SSF52172">
    <property type="entry name" value="CheY-like"/>
    <property type="match status" value="1"/>
</dbReference>
<dbReference type="InterPro" id="IPR001789">
    <property type="entry name" value="Sig_transdc_resp-reg_receiver"/>
</dbReference>
<dbReference type="EMBL" id="AMZH03000903">
    <property type="protein sequence ID" value="RRT81468.1"/>
    <property type="molecule type" value="Genomic_DNA"/>
</dbReference>
<dbReference type="InterPro" id="IPR011006">
    <property type="entry name" value="CheY-like_superfamily"/>
</dbReference>
<dbReference type="Gene3D" id="3.40.50.2300">
    <property type="match status" value="1"/>
</dbReference>
<reference evidence="5 6" key="1">
    <citation type="journal article" date="2014" name="Agronomy (Basel)">
        <title>A Draft Genome Sequence for Ensete ventricosum, the Drought-Tolerant Tree Against Hunger.</title>
        <authorList>
            <person name="Harrison J."/>
            <person name="Moore K.A."/>
            <person name="Paszkiewicz K."/>
            <person name="Jones T."/>
            <person name="Grant M."/>
            <person name="Ambacheew D."/>
            <person name="Muzemil S."/>
            <person name="Studholme D.J."/>
        </authorList>
    </citation>
    <scope>NUCLEOTIDE SEQUENCE [LARGE SCALE GENOMIC DNA]</scope>
</reference>
<evidence type="ECO:0000313" key="6">
    <source>
        <dbReference type="Proteomes" id="UP000287651"/>
    </source>
</evidence>
<name>A0A427AYX8_ENSVE</name>
<organism evidence="5 6">
    <name type="scientific">Ensete ventricosum</name>
    <name type="common">Abyssinian banana</name>
    <name type="synonym">Musa ensete</name>
    <dbReference type="NCBI Taxonomy" id="4639"/>
    <lineage>
        <taxon>Eukaryota</taxon>
        <taxon>Viridiplantae</taxon>
        <taxon>Streptophyta</taxon>
        <taxon>Embryophyta</taxon>
        <taxon>Tracheophyta</taxon>
        <taxon>Spermatophyta</taxon>
        <taxon>Magnoliopsida</taxon>
        <taxon>Liliopsida</taxon>
        <taxon>Zingiberales</taxon>
        <taxon>Musaceae</taxon>
        <taxon>Ensete</taxon>
    </lineage>
</organism>
<feature type="domain" description="Response regulatory" evidence="4">
    <location>
        <begin position="38"/>
        <end position="143"/>
    </location>
</feature>
<dbReference type="PANTHER" id="PTHR43874:SF1">
    <property type="entry name" value="TWO-COMPONENT RESPONSE REGULATOR-LIKE APRR1"/>
    <property type="match status" value="1"/>
</dbReference>
<dbReference type="Proteomes" id="UP000287651">
    <property type="component" value="Unassembled WGS sequence"/>
</dbReference>
<accession>A0A427AYX8</accession>
<evidence type="ECO:0000256" key="3">
    <source>
        <dbReference type="SAM" id="MobiDB-lite"/>
    </source>
</evidence>
<keyword evidence="1" id="KW-0902">Two-component regulatory system</keyword>
<evidence type="ECO:0000256" key="1">
    <source>
        <dbReference type="ARBA" id="ARBA00023012"/>
    </source>
</evidence>
<comment type="caution">
    <text evidence="5">The sequence shown here is derived from an EMBL/GenBank/DDBJ whole genome shotgun (WGS) entry which is preliminary data.</text>
</comment>
<dbReference type="GO" id="GO:0000160">
    <property type="term" value="P:phosphorelay signal transduction system"/>
    <property type="evidence" value="ECO:0007669"/>
    <property type="project" value="UniProtKB-KW"/>
</dbReference>
<protein>
    <recommendedName>
        <fullName evidence="4">Response regulatory domain-containing protein</fullName>
    </recommendedName>
</protein>
<dbReference type="PROSITE" id="PS50110">
    <property type="entry name" value="RESPONSE_REGULATORY"/>
    <property type="match status" value="1"/>
</dbReference>
<dbReference type="InterPro" id="IPR045279">
    <property type="entry name" value="ARR-like"/>
</dbReference>
<evidence type="ECO:0000256" key="2">
    <source>
        <dbReference type="PROSITE-ProRule" id="PRU00169"/>
    </source>
</evidence>
<feature type="region of interest" description="Disordered" evidence="3">
    <location>
        <begin position="1"/>
        <end position="29"/>
    </location>
</feature>